<gene>
    <name evidence="1" type="ORF">IZO911_LOCUS30636</name>
</gene>
<protein>
    <submittedName>
        <fullName evidence="1">Uncharacterized protein</fullName>
    </submittedName>
</protein>
<reference evidence="1" key="1">
    <citation type="submission" date="2021-02" db="EMBL/GenBank/DDBJ databases">
        <authorList>
            <person name="Nowell W R."/>
        </authorList>
    </citation>
    <scope>NUCLEOTIDE SEQUENCE</scope>
</reference>
<name>A0A814YZU7_9BILA</name>
<dbReference type="InterPro" id="IPR045425">
    <property type="entry name" value="DUF6508"/>
</dbReference>
<evidence type="ECO:0000313" key="2">
    <source>
        <dbReference type="Proteomes" id="UP000663860"/>
    </source>
</evidence>
<sequence length="128" mass="14764">METNNNVNDIPTSEQVKNLLEYLDILYPEGKPIIPVERSPAGYTVNKDVVHQFIVLLATDWKTVYNAIETHRIMGDPEKIRNATWNEIKSIFSSCRYGERICTGYFCSVIENGLIQRVLFRVKELAQQ</sequence>
<dbReference type="Pfam" id="PF20118">
    <property type="entry name" value="DUF6508"/>
    <property type="match status" value="1"/>
</dbReference>
<evidence type="ECO:0000313" key="1">
    <source>
        <dbReference type="EMBL" id="CAF1238081.1"/>
    </source>
</evidence>
<proteinExistence type="predicted"/>
<comment type="caution">
    <text evidence="1">The sequence shown here is derived from an EMBL/GenBank/DDBJ whole genome shotgun (WGS) entry which is preliminary data.</text>
</comment>
<organism evidence="1 2">
    <name type="scientific">Adineta steineri</name>
    <dbReference type="NCBI Taxonomy" id="433720"/>
    <lineage>
        <taxon>Eukaryota</taxon>
        <taxon>Metazoa</taxon>
        <taxon>Spiralia</taxon>
        <taxon>Gnathifera</taxon>
        <taxon>Rotifera</taxon>
        <taxon>Eurotatoria</taxon>
        <taxon>Bdelloidea</taxon>
        <taxon>Adinetida</taxon>
        <taxon>Adinetidae</taxon>
        <taxon>Adineta</taxon>
    </lineage>
</organism>
<accession>A0A814YZU7</accession>
<dbReference type="Proteomes" id="UP000663860">
    <property type="component" value="Unassembled WGS sequence"/>
</dbReference>
<dbReference type="EMBL" id="CAJNOE010000482">
    <property type="protein sequence ID" value="CAF1238081.1"/>
    <property type="molecule type" value="Genomic_DNA"/>
</dbReference>
<dbReference type="AlphaFoldDB" id="A0A814YZU7"/>